<protein>
    <submittedName>
        <fullName evidence="1">Uncharacterized protein</fullName>
    </submittedName>
</protein>
<gene>
    <name evidence="1" type="ORF">PAXRUDRAFT_829159</name>
</gene>
<dbReference type="InParanoid" id="A0A0D0D8D6"/>
<evidence type="ECO:0000313" key="1">
    <source>
        <dbReference type="EMBL" id="KIK93247.1"/>
    </source>
</evidence>
<name>A0A0D0D8D6_9AGAM</name>
<dbReference type="HOGENOM" id="CLU_2298387_0_0_1"/>
<proteinExistence type="predicted"/>
<dbReference type="AlphaFoldDB" id="A0A0D0D8D6"/>
<reference evidence="2" key="2">
    <citation type="submission" date="2015-01" db="EMBL/GenBank/DDBJ databases">
        <title>Evolutionary Origins and Diversification of the Mycorrhizal Mutualists.</title>
        <authorList>
            <consortium name="DOE Joint Genome Institute"/>
            <consortium name="Mycorrhizal Genomics Consortium"/>
            <person name="Kohler A."/>
            <person name="Kuo A."/>
            <person name="Nagy L.G."/>
            <person name="Floudas D."/>
            <person name="Copeland A."/>
            <person name="Barry K.W."/>
            <person name="Cichocki N."/>
            <person name="Veneault-Fourrey C."/>
            <person name="LaButti K."/>
            <person name="Lindquist E.A."/>
            <person name="Lipzen A."/>
            <person name="Lundell T."/>
            <person name="Morin E."/>
            <person name="Murat C."/>
            <person name="Riley R."/>
            <person name="Ohm R."/>
            <person name="Sun H."/>
            <person name="Tunlid A."/>
            <person name="Henrissat B."/>
            <person name="Grigoriev I.V."/>
            <person name="Hibbett D.S."/>
            <person name="Martin F."/>
        </authorList>
    </citation>
    <scope>NUCLEOTIDE SEQUENCE [LARGE SCALE GENOMIC DNA]</scope>
    <source>
        <strain evidence="2">Ve08.2h10</strain>
    </source>
</reference>
<accession>A0A0D0D8D6</accession>
<dbReference type="Proteomes" id="UP000054538">
    <property type="component" value="Unassembled WGS sequence"/>
</dbReference>
<dbReference type="EMBL" id="KN825201">
    <property type="protein sequence ID" value="KIK93247.1"/>
    <property type="molecule type" value="Genomic_DNA"/>
</dbReference>
<feature type="non-terminal residue" evidence="1">
    <location>
        <position position="101"/>
    </location>
</feature>
<evidence type="ECO:0000313" key="2">
    <source>
        <dbReference type="Proteomes" id="UP000054538"/>
    </source>
</evidence>
<organism evidence="1 2">
    <name type="scientific">Paxillus rubicundulus Ve08.2h10</name>
    <dbReference type="NCBI Taxonomy" id="930991"/>
    <lineage>
        <taxon>Eukaryota</taxon>
        <taxon>Fungi</taxon>
        <taxon>Dikarya</taxon>
        <taxon>Basidiomycota</taxon>
        <taxon>Agaricomycotina</taxon>
        <taxon>Agaricomycetes</taxon>
        <taxon>Agaricomycetidae</taxon>
        <taxon>Boletales</taxon>
        <taxon>Paxilineae</taxon>
        <taxon>Paxillaceae</taxon>
        <taxon>Paxillus</taxon>
    </lineage>
</organism>
<reference evidence="1 2" key="1">
    <citation type="submission" date="2014-04" db="EMBL/GenBank/DDBJ databases">
        <authorList>
            <consortium name="DOE Joint Genome Institute"/>
            <person name="Kuo A."/>
            <person name="Kohler A."/>
            <person name="Jargeat P."/>
            <person name="Nagy L.G."/>
            <person name="Floudas D."/>
            <person name="Copeland A."/>
            <person name="Barry K.W."/>
            <person name="Cichocki N."/>
            <person name="Veneault-Fourrey C."/>
            <person name="LaButti K."/>
            <person name="Lindquist E.A."/>
            <person name="Lipzen A."/>
            <person name="Lundell T."/>
            <person name="Morin E."/>
            <person name="Murat C."/>
            <person name="Sun H."/>
            <person name="Tunlid A."/>
            <person name="Henrissat B."/>
            <person name="Grigoriev I.V."/>
            <person name="Hibbett D.S."/>
            <person name="Martin F."/>
            <person name="Nordberg H.P."/>
            <person name="Cantor M.N."/>
            <person name="Hua S.X."/>
        </authorList>
    </citation>
    <scope>NUCLEOTIDE SEQUENCE [LARGE SCALE GENOMIC DNA]</scope>
    <source>
        <strain evidence="1 2">Ve08.2h10</strain>
    </source>
</reference>
<keyword evidence="2" id="KW-1185">Reference proteome</keyword>
<sequence>MRYSNLHFEPEEPIGRVLGGMLRRNSNWKRESRQRPIRRLVLLTWEGDVGTMEPSTRLLVFHRIDSDAQRTVCLTRISWLNGVDFLYVLRIGSAEQEGSAT</sequence>